<dbReference type="PROSITE" id="PS51257">
    <property type="entry name" value="PROKAR_LIPOPROTEIN"/>
    <property type="match status" value="1"/>
</dbReference>
<keyword evidence="1" id="KW-0732">Signal</keyword>
<organism evidence="2 3">
    <name type="scientific">Shewanella japonica</name>
    <dbReference type="NCBI Taxonomy" id="93973"/>
    <lineage>
        <taxon>Bacteria</taxon>
        <taxon>Pseudomonadati</taxon>
        <taxon>Pseudomonadota</taxon>
        <taxon>Gammaproteobacteria</taxon>
        <taxon>Alteromonadales</taxon>
        <taxon>Shewanellaceae</taxon>
        <taxon>Shewanella</taxon>
    </lineage>
</organism>
<dbReference type="RefSeq" id="WP_080914967.1">
    <property type="nucleotide sequence ID" value="NZ_CP020472.1"/>
</dbReference>
<proteinExistence type="predicted"/>
<reference evidence="2 3" key="1">
    <citation type="submission" date="2017-03" db="EMBL/GenBank/DDBJ databases">
        <title>Genome sequencing of Shewanella japonica KCTC 22435.</title>
        <authorList>
            <person name="Kim K.M."/>
        </authorList>
    </citation>
    <scope>NUCLEOTIDE SEQUENCE [LARGE SCALE GENOMIC DNA]</scope>
    <source>
        <strain evidence="2 3">KCTC 22435</strain>
    </source>
</reference>
<feature type="signal peptide" evidence="1">
    <location>
        <begin position="1"/>
        <end position="20"/>
    </location>
</feature>
<evidence type="ECO:0000313" key="2">
    <source>
        <dbReference type="EMBL" id="ARD21161.1"/>
    </source>
</evidence>
<feature type="chain" id="PRO_5045984952" description="DUF333 domain-containing protein" evidence="1">
    <location>
        <begin position="21"/>
        <end position="122"/>
    </location>
</feature>
<dbReference type="EMBL" id="CP020472">
    <property type="protein sequence ID" value="ARD21161.1"/>
    <property type="molecule type" value="Genomic_DNA"/>
</dbReference>
<keyword evidence="3" id="KW-1185">Reference proteome</keyword>
<dbReference type="Proteomes" id="UP000191820">
    <property type="component" value="Chromosome"/>
</dbReference>
<accession>A0ABN4YC44</accession>
<evidence type="ECO:0000313" key="3">
    <source>
        <dbReference type="Proteomes" id="UP000191820"/>
    </source>
</evidence>
<dbReference type="InterPro" id="IPR005590">
    <property type="entry name" value="DUF333"/>
</dbReference>
<evidence type="ECO:0000256" key="1">
    <source>
        <dbReference type="SAM" id="SignalP"/>
    </source>
</evidence>
<name>A0ABN4YC44_9GAMM</name>
<evidence type="ECO:0008006" key="4">
    <source>
        <dbReference type="Google" id="ProtNLM"/>
    </source>
</evidence>
<dbReference type="Pfam" id="PF03891">
    <property type="entry name" value="DUF333"/>
    <property type="match status" value="2"/>
</dbReference>
<sequence length="122" mass="13724">MKRYQIIGLVGLFCMMSACSDNKQSQVESSQQKLANPAAVFCAERGKYDISSGQCMLEDNTQVDAWDFYRKYHADQSVGLENPAAAYCISSQGEYDINTSECKFADGRIVNAWDYFKQQSSK</sequence>
<gene>
    <name evidence="2" type="ORF">SJ2017_0829</name>
</gene>
<protein>
    <recommendedName>
        <fullName evidence="4">DUF333 domain-containing protein</fullName>
    </recommendedName>
</protein>